<proteinExistence type="predicted"/>
<dbReference type="Proteomes" id="UP000549457">
    <property type="component" value="Unassembled WGS sequence"/>
</dbReference>
<accession>A0A840SLR9</accession>
<sequence length="92" mass="9950">MKHPNDGIVREIVERYGDTLDLRSSPYLIVEIIQQYGPQIAGNPAADCLPPGGPPPRGGLDPDDLMRDLRAALAEVERLATGLHQSLPRSAP</sequence>
<evidence type="ECO:0000313" key="1">
    <source>
        <dbReference type="EMBL" id="MBB5221555.1"/>
    </source>
</evidence>
<organism evidence="1 2">
    <name type="scientific">Amaricoccus macauensis</name>
    <dbReference type="NCBI Taxonomy" id="57001"/>
    <lineage>
        <taxon>Bacteria</taxon>
        <taxon>Pseudomonadati</taxon>
        <taxon>Pseudomonadota</taxon>
        <taxon>Alphaproteobacteria</taxon>
        <taxon>Rhodobacterales</taxon>
        <taxon>Paracoccaceae</taxon>
        <taxon>Amaricoccus</taxon>
    </lineage>
</organism>
<dbReference type="RefSeq" id="WP_184147906.1">
    <property type="nucleotide sequence ID" value="NZ_JACHFM010000001.1"/>
</dbReference>
<reference evidence="1 2" key="1">
    <citation type="submission" date="2020-08" db="EMBL/GenBank/DDBJ databases">
        <title>Genomic Encyclopedia of Type Strains, Phase IV (KMG-IV): sequencing the most valuable type-strain genomes for metagenomic binning, comparative biology and taxonomic classification.</title>
        <authorList>
            <person name="Goeker M."/>
        </authorList>
    </citation>
    <scope>NUCLEOTIDE SEQUENCE [LARGE SCALE GENOMIC DNA]</scope>
    <source>
        <strain evidence="1 2">DSM 101730</strain>
    </source>
</reference>
<keyword evidence="2" id="KW-1185">Reference proteome</keyword>
<dbReference type="AlphaFoldDB" id="A0A840SLR9"/>
<evidence type="ECO:0000313" key="2">
    <source>
        <dbReference type="Proteomes" id="UP000549457"/>
    </source>
</evidence>
<protein>
    <submittedName>
        <fullName evidence="1">Uncharacterized protein</fullName>
    </submittedName>
</protein>
<gene>
    <name evidence="1" type="ORF">HNP73_001476</name>
</gene>
<comment type="caution">
    <text evidence="1">The sequence shown here is derived from an EMBL/GenBank/DDBJ whole genome shotgun (WGS) entry which is preliminary data.</text>
</comment>
<name>A0A840SLR9_9RHOB</name>
<dbReference type="EMBL" id="JACHFM010000001">
    <property type="protein sequence ID" value="MBB5221555.1"/>
    <property type="molecule type" value="Genomic_DNA"/>
</dbReference>